<dbReference type="Proteomes" id="UP000195607">
    <property type="component" value="Chromosome I"/>
</dbReference>
<dbReference type="EC" id="5.4.99.27" evidence="4"/>
<dbReference type="KEGG" id="cdiv:CPM_0507"/>
<reference evidence="8" key="3">
    <citation type="submission" date="2016-06" db="EMBL/GenBank/DDBJ databases">
        <authorList>
            <person name="Toshchakov V.S."/>
        </authorList>
    </citation>
    <scope>NUCLEOTIDE SEQUENCE [LARGE SCALE GENOMIC DNA]</scope>
    <source>
        <strain>PM4 (JCM 30641</strain>
        <strain evidence="8">\VKM B-2940)</strain>
    </source>
</reference>
<dbReference type="Gene3D" id="3.30.2350.20">
    <property type="entry name" value="TruD, catalytic domain"/>
    <property type="match status" value="1"/>
</dbReference>
<dbReference type="Pfam" id="PF01142">
    <property type="entry name" value="TruD"/>
    <property type="match status" value="1"/>
</dbReference>
<dbReference type="PANTHER" id="PTHR13326">
    <property type="entry name" value="TRNA PSEUDOURIDINE SYNTHASE D"/>
    <property type="match status" value="1"/>
</dbReference>
<dbReference type="EMBL" id="LT671858">
    <property type="protein sequence ID" value="SIM46281.1"/>
    <property type="molecule type" value="Genomic_DNA"/>
</dbReference>
<dbReference type="HAMAP" id="MF_01082">
    <property type="entry name" value="TruD"/>
    <property type="match status" value="1"/>
</dbReference>
<evidence type="ECO:0000256" key="4">
    <source>
        <dbReference type="HAMAP-Rule" id="MF_01082"/>
    </source>
</evidence>
<organism evidence="6 9">
    <name type="scientific">Cuniculiplasma divulgatum</name>
    <dbReference type="NCBI Taxonomy" id="1673428"/>
    <lineage>
        <taxon>Archaea</taxon>
        <taxon>Methanobacteriati</taxon>
        <taxon>Thermoplasmatota</taxon>
        <taxon>Thermoplasmata</taxon>
        <taxon>Thermoplasmatales</taxon>
        <taxon>Cuniculiplasmataceae</taxon>
        <taxon>Cuniculiplasma</taxon>
    </lineage>
</organism>
<dbReference type="AlphaFoldDB" id="A0A1N5TDA5"/>
<keyword evidence="3 4" id="KW-0413">Isomerase</keyword>
<keyword evidence="8" id="KW-1185">Reference proteome</keyword>
<dbReference type="Gene3D" id="3.30.70.3160">
    <property type="match status" value="1"/>
</dbReference>
<reference evidence="7" key="2">
    <citation type="submission" date="2016-06" db="EMBL/GenBank/DDBJ databases">
        <authorList>
            <person name="Olsen C.W."/>
            <person name="Carey S."/>
            <person name="Hinshaw L."/>
            <person name="Karasin A.I."/>
        </authorList>
    </citation>
    <scope>NUCLEOTIDE SEQUENCE [LARGE SCALE GENOMIC DNA]</scope>
    <source>
        <strain evidence="7">PM4</strain>
    </source>
</reference>
<evidence type="ECO:0000259" key="5">
    <source>
        <dbReference type="PROSITE" id="PS50984"/>
    </source>
</evidence>
<accession>A0A1N5TDA5</accession>
<dbReference type="EMBL" id="LT719092">
    <property type="protein sequence ID" value="SJK84387.1"/>
    <property type="molecule type" value="Genomic_DNA"/>
</dbReference>
<dbReference type="Proteomes" id="UP000187822">
    <property type="component" value="Chromosome I"/>
</dbReference>
<evidence type="ECO:0000313" key="8">
    <source>
        <dbReference type="Proteomes" id="UP000187822"/>
    </source>
</evidence>
<dbReference type="InterPro" id="IPR020103">
    <property type="entry name" value="PsdUridine_synth_cat_dom_sf"/>
</dbReference>
<evidence type="ECO:0000313" key="6">
    <source>
        <dbReference type="EMBL" id="SIM46281.1"/>
    </source>
</evidence>
<comment type="similarity">
    <text evidence="1 4">Belongs to the pseudouridine synthase TruD family.</text>
</comment>
<gene>
    <name evidence="4" type="primary">truD</name>
    <name evidence="7" type="ORF">CPM_0507</name>
    <name evidence="6" type="ORF">CSP5_0535</name>
</gene>
<dbReference type="InterPro" id="IPR011760">
    <property type="entry name" value="PsdUridine_synth_TruD_insert"/>
</dbReference>
<dbReference type="PROSITE" id="PS01268">
    <property type="entry name" value="UPF0024"/>
    <property type="match status" value="1"/>
</dbReference>
<feature type="active site" description="Nucleophile" evidence="4">
    <location>
        <position position="66"/>
    </location>
</feature>
<feature type="domain" description="TRUD" evidence="5">
    <location>
        <begin position="139"/>
        <end position="360"/>
    </location>
</feature>
<sequence length="393" mass="45531">MSYTIKVNPQDFIVEEIPNDLKRVENGKYTILKVVLTNWETNHFVTHLARYLGMSRKRITFAGTKDKRAITTQYFCINGSVNADQIRIKDCEVEESFYVDKPLNLGDLKGNRFEIRVSDSEMTVENAAKRIDEISRNKGFWNFFGIQRFGTIRYNTHKVGREIVKNGIENAVKEYLFDPEIDNEDFRVKLGENWDYASGLKNYPEHLQFERALMSELVSGKSYDQSFDSLPKSLRIMFIHAYQSYLFNKILNYRKELTENPFEIFSGDFISPVDEFYNIDEDKIILVNEFNIERMQDLAKAGKIAPLAPLIGTETKNQDGIPGDIIRRVMIEDDLKFSDFKIEEKNELSSKGNYRSIGFRPINFSTNGTDLLKFSLGRGIYATSLLDQVFKSD</sequence>
<dbReference type="PIRSF" id="PIRSF037016">
    <property type="entry name" value="Pseudouridin_synth_euk_prd"/>
    <property type="match status" value="1"/>
</dbReference>
<dbReference type="PROSITE" id="PS50984">
    <property type="entry name" value="TRUD"/>
    <property type="match status" value="1"/>
</dbReference>
<dbReference type="PANTHER" id="PTHR13326:SF21">
    <property type="entry name" value="PSEUDOURIDYLATE SYNTHASE PUS7L"/>
    <property type="match status" value="1"/>
</dbReference>
<dbReference type="STRING" id="1673428.CPM_0507"/>
<dbReference type="RefSeq" id="WP_077075972.1">
    <property type="nucleotide sequence ID" value="NZ_LT671858.1"/>
</dbReference>
<keyword evidence="2 4" id="KW-0819">tRNA processing</keyword>
<evidence type="ECO:0000313" key="9">
    <source>
        <dbReference type="Proteomes" id="UP000195607"/>
    </source>
</evidence>
<dbReference type="GO" id="GO:0160150">
    <property type="term" value="F:tRNA pseudouridine(13) synthase activity"/>
    <property type="evidence" value="ECO:0007669"/>
    <property type="project" value="UniProtKB-EC"/>
</dbReference>
<evidence type="ECO:0000256" key="1">
    <source>
        <dbReference type="ARBA" id="ARBA00007953"/>
    </source>
</evidence>
<comment type="function">
    <text evidence="4">Could be responsible for synthesis of pseudouridine from uracil-13 in transfer RNAs.</text>
</comment>
<reference evidence="6 9" key="1">
    <citation type="submission" date="2016-04" db="EMBL/GenBank/DDBJ databases">
        <authorList>
            <person name="Evans L.H."/>
            <person name="Alamgir A."/>
            <person name="Owens N."/>
            <person name="Weber N.D."/>
            <person name="Virtaneva K."/>
            <person name="Barbian K."/>
            <person name="Babar A."/>
            <person name="Rosenke K."/>
        </authorList>
    </citation>
    <scope>NUCLEOTIDE SEQUENCE [LARGE SCALE GENOMIC DNA]</scope>
    <source>
        <strain evidence="6">S5</strain>
        <strain evidence="9">S5(T) (JCM 30642 \VKM B-2941)</strain>
    </source>
</reference>
<comment type="catalytic activity">
    <reaction evidence="4">
        <text>uridine(13) in tRNA = pseudouridine(13) in tRNA</text>
        <dbReference type="Rhea" id="RHEA:42540"/>
        <dbReference type="Rhea" id="RHEA-COMP:10105"/>
        <dbReference type="Rhea" id="RHEA-COMP:10106"/>
        <dbReference type="ChEBI" id="CHEBI:65314"/>
        <dbReference type="ChEBI" id="CHEBI:65315"/>
        <dbReference type="EC" id="5.4.99.27"/>
    </reaction>
</comment>
<evidence type="ECO:0000313" key="7">
    <source>
        <dbReference type="EMBL" id="SJK84387.1"/>
    </source>
</evidence>
<dbReference type="Gene3D" id="1.10.1510.30">
    <property type="match status" value="1"/>
</dbReference>
<dbReference type="GeneID" id="41587831"/>
<dbReference type="GO" id="GO:0031119">
    <property type="term" value="P:tRNA pseudouridine synthesis"/>
    <property type="evidence" value="ECO:0007669"/>
    <property type="project" value="UniProtKB-UniRule"/>
</dbReference>
<proteinExistence type="inferred from homology"/>
<dbReference type="OrthoDB" id="1798at2157"/>
<name>A0A1N5TDA5_9ARCH</name>
<dbReference type="InterPro" id="IPR001656">
    <property type="entry name" value="PsdUridine_synth_TruD"/>
</dbReference>
<dbReference type="SUPFAM" id="SSF55120">
    <property type="entry name" value="Pseudouridine synthase"/>
    <property type="match status" value="1"/>
</dbReference>
<dbReference type="NCBIfam" id="TIGR00094">
    <property type="entry name" value="tRNA_TruD_broad"/>
    <property type="match status" value="1"/>
</dbReference>
<evidence type="ECO:0000256" key="3">
    <source>
        <dbReference type="ARBA" id="ARBA00023235"/>
    </source>
</evidence>
<dbReference type="InterPro" id="IPR042214">
    <property type="entry name" value="TruD_catalytic"/>
</dbReference>
<protein>
    <recommendedName>
        <fullName evidence="4">Probable tRNA pseudouridine synthase D</fullName>
        <ecNumber evidence="4">5.4.99.27</ecNumber>
    </recommendedName>
    <alternativeName>
        <fullName evidence="4">tRNA pseudouridine(13) synthase</fullName>
    </alternativeName>
    <alternativeName>
        <fullName evidence="4">tRNA pseudouridylate synthase D</fullName>
    </alternativeName>
    <alternativeName>
        <fullName evidence="4">tRNA-uridine isomerase D</fullName>
    </alternativeName>
</protein>
<dbReference type="InterPro" id="IPR020119">
    <property type="entry name" value="PsdUridine_synth_TruD_CS"/>
</dbReference>
<dbReference type="GO" id="GO:0003723">
    <property type="term" value="F:RNA binding"/>
    <property type="evidence" value="ECO:0007669"/>
    <property type="project" value="InterPro"/>
</dbReference>
<evidence type="ECO:0000256" key="2">
    <source>
        <dbReference type="ARBA" id="ARBA00022694"/>
    </source>
</evidence>